<evidence type="ECO:0000256" key="10">
    <source>
        <dbReference type="ARBA" id="ARBA00047882"/>
    </source>
</evidence>
<dbReference type="InterPro" id="IPR037069">
    <property type="entry name" value="AcylCoA_DH/ox_N_sf"/>
</dbReference>
<proteinExistence type="inferred from homology"/>
<comment type="catalytic activity">
    <reaction evidence="11">
        <text>a long-chain 2,3-saturated fatty acyl-CoA + oxidized [electron-transfer flavoprotein] + H(+) = a long-chain (2E)-enoyl-CoA + reduced [electron-transfer flavoprotein]</text>
        <dbReference type="Rhea" id="RHEA:17721"/>
        <dbReference type="Rhea" id="RHEA-COMP:10685"/>
        <dbReference type="Rhea" id="RHEA-COMP:10686"/>
        <dbReference type="ChEBI" id="CHEBI:15378"/>
        <dbReference type="ChEBI" id="CHEBI:57692"/>
        <dbReference type="ChEBI" id="CHEBI:58307"/>
        <dbReference type="ChEBI" id="CHEBI:83721"/>
        <dbReference type="ChEBI" id="CHEBI:83727"/>
        <dbReference type="EC" id="1.3.8.8"/>
    </reaction>
</comment>
<feature type="domain" description="Acyl-CoA oxidase/dehydrogenase middle" evidence="14">
    <location>
        <begin position="177"/>
        <end position="284"/>
    </location>
</feature>
<dbReference type="InterPro" id="IPR036250">
    <property type="entry name" value="AcylCo_DH-like_C"/>
</dbReference>
<dbReference type="Gene3D" id="2.40.110.10">
    <property type="entry name" value="Butyryl-CoA Dehydrogenase, subunit A, domain 2"/>
    <property type="match status" value="1"/>
</dbReference>
<evidence type="ECO:0000259" key="14">
    <source>
        <dbReference type="Pfam" id="PF02770"/>
    </source>
</evidence>
<feature type="domain" description="Acyl-CoA dehydrogenase C-terminal bacterial-type" evidence="16">
    <location>
        <begin position="454"/>
        <end position="729"/>
    </location>
</feature>
<evidence type="ECO:0000313" key="18">
    <source>
        <dbReference type="Proteomes" id="UP001230253"/>
    </source>
</evidence>
<evidence type="ECO:0000256" key="9">
    <source>
        <dbReference type="ARBA" id="ARBA00023002"/>
    </source>
</evidence>
<dbReference type="Gene3D" id="1.20.140.10">
    <property type="entry name" value="Butyryl-CoA Dehydrogenase, subunit A, domain 3"/>
    <property type="match status" value="1"/>
</dbReference>
<dbReference type="Pfam" id="PF02770">
    <property type="entry name" value="Acyl-CoA_dh_M"/>
    <property type="match status" value="1"/>
</dbReference>
<dbReference type="InterPro" id="IPR006091">
    <property type="entry name" value="Acyl-CoA_Oxase/DH_mid-dom"/>
</dbReference>
<evidence type="ECO:0000259" key="13">
    <source>
        <dbReference type="Pfam" id="PF00441"/>
    </source>
</evidence>
<dbReference type="PANTHER" id="PTHR48083">
    <property type="entry name" value="MEDIUM-CHAIN SPECIFIC ACYL-COA DEHYDROGENASE, MITOCHONDRIAL-RELATED"/>
    <property type="match status" value="1"/>
</dbReference>
<evidence type="ECO:0000256" key="12">
    <source>
        <dbReference type="SAM" id="MobiDB-lite"/>
    </source>
</evidence>
<evidence type="ECO:0000256" key="3">
    <source>
        <dbReference type="ARBA" id="ARBA00009347"/>
    </source>
</evidence>
<keyword evidence="9 17" id="KW-0560">Oxidoreductase</keyword>
<comment type="similarity">
    <text evidence="3">Belongs to the acyl-CoA dehydrogenase family.</text>
</comment>
<evidence type="ECO:0000256" key="4">
    <source>
        <dbReference type="ARBA" id="ARBA00012033"/>
    </source>
</evidence>
<gene>
    <name evidence="17" type="ORF">J2R99_000267</name>
</gene>
<feature type="domain" description="Acyl-CoA dehydrogenase/oxidase C-terminal" evidence="13">
    <location>
        <begin position="300"/>
        <end position="446"/>
    </location>
</feature>
<dbReference type="EC" id="1.3.8.8" evidence="5"/>
<evidence type="ECO:0000256" key="1">
    <source>
        <dbReference type="ARBA" id="ARBA00001974"/>
    </source>
</evidence>
<dbReference type="RefSeq" id="WP_307152711.1">
    <property type="nucleotide sequence ID" value="NZ_JAUSUK010000001.1"/>
</dbReference>
<dbReference type="InterPro" id="IPR046373">
    <property type="entry name" value="Acyl-CoA_Oxase/DH_mid-dom_sf"/>
</dbReference>
<dbReference type="Proteomes" id="UP001230253">
    <property type="component" value="Unassembled WGS sequence"/>
</dbReference>
<reference evidence="17 18" key="1">
    <citation type="submission" date="2023-07" db="EMBL/GenBank/DDBJ databases">
        <title>Genomic Encyclopedia of Type Strains, Phase IV (KMG-IV): sequencing the most valuable type-strain genomes for metagenomic binning, comparative biology and taxonomic classification.</title>
        <authorList>
            <person name="Goeker M."/>
        </authorList>
    </citation>
    <scope>NUCLEOTIDE SEQUENCE [LARGE SCALE GENOMIC DNA]</scope>
    <source>
        <strain evidence="17 18">DSM 11549</strain>
    </source>
</reference>
<keyword evidence="18" id="KW-1185">Reference proteome</keyword>
<dbReference type="PANTHER" id="PTHR48083:SF33">
    <property type="entry name" value="ACYL-COENZYME A DEHYDROGENASE"/>
    <property type="match status" value="1"/>
</dbReference>
<dbReference type="InterPro" id="IPR009100">
    <property type="entry name" value="AcylCoA_DH/oxidase_NM_dom_sf"/>
</dbReference>
<evidence type="ECO:0000256" key="5">
    <source>
        <dbReference type="ARBA" id="ARBA00012040"/>
    </source>
</evidence>
<evidence type="ECO:0000256" key="7">
    <source>
        <dbReference type="ARBA" id="ARBA00022630"/>
    </source>
</evidence>
<dbReference type="SUPFAM" id="SSF47203">
    <property type="entry name" value="Acyl-CoA dehydrogenase C-terminal domain-like"/>
    <property type="match status" value="1"/>
</dbReference>
<dbReference type="InterPro" id="IPR015396">
    <property type="entry name" value="FadE_C"/>
</dbReference>
<comment type="caution">
    <text evidence="17">The sequence shown here is derived from an EMBL/GenBank/DDBJ whole genome shotgun (WGS) entry which is preliminary data.</text>
</comment>
<dbReference type="InterPro" id="IPR009075">
    <property type="entry name" value="AcylCo_DH/oxidase_C"/>
</dbReference>
<evidence type="ECO:0000256" key="6">
    <source>
        <dbReference type="ARBA" id="ARBA00020144"/>
    </source>
</evidence>
<dbReference type="Pfam" id="PF02771">
    <property type="entry name" value="Acyl-CoA_dh_N"/>
    <property type="match status" value="1"/>
</dbReference>
<dbReference type="SUPFAM" id="SSF56645">
    <property type="entry name" value="Acyl-CoA dehydrogenase NM domain-like"/>
    <property type="match status" value="1"/>
</dbReference>
<comment type="pathway">
    <text evidence="2">Lipid metabolism; fatty acid beta-oxidation.</text>
</comment>
<feature type="region of interest" description="Disordered" evidence="12">
    <location>
        <begin position="735"/>
        <end position="762"/>
    </location>
</feature>
<comment type="cofactor">
    <cofactor evidence="1">
        <name>FAD</name>
        <dbReference type="ChEBI" id="CHEBI:57692"/>
    </cofactor>
</comment>
<evidence type="ECO:0000256" key="11">
    <source>
        <dbReference type="ARBA" id="ARBA00049247"/>
    </source>
</evidence>
<dbReference type="Pfam" id="PF09317">
    <property type="entry name" value="ACDH_C"/>
    <property type="match status" value="1"/>
</dbReference>
<name>A0ABU0C1M4_9BRAD</name>
<keyword evidence="7" id="KW-0285">Flavoprotein</keyword>
<dbReference type="Gene3D" id="1.10.540.10">
    <property type="entry name" value="Acyl-CoA dehydrogenase/oxidase, N-terminal domain"/>
    <property type="match status" value="1"/>
</dbReference>
<keyword evidence="8" id="KW-0274">FAD</keyword>
<organism evidence="17 18">
    <name type="scientific">Rhodopseudomonas julia</name>
    <dbReference type="NCBI Taxonomy" id="200617"/>
    <lineage>
        <taxon>Bacteria</taxon>
        <taxon>Pseudomonadati</taxon>
        <taxon>Pseudomonadota</taxon>
        <taxon>Alphaproteobacteria</taxon>
        <taxon>Hyphomicrobiales</taxon>
        <taxon>Nitrobacteraceae</taxon>
        <taxon>Rhodopseudomonas</taxon>
    </lineage>
</organism>
<comment type="catalytic activity">
    <reaction evidence="10">
        <text>a medium-chain 2,3-saturated fatty acyl-CoA + oxidized [electron-transfer flavoprotein] + H(+) = a medium-chain (2E)-enoyl-CoA + reduced [electron-transfer flavoprotein]</text>
        <dbReference type="Rhea" id="RHEA:14477"/>
        <dbReference type="Rhea" id="RHEA-COMP:10685"/>
        <dbReference type="Rhea" id="RHEA-COMP:10686"/>
        <dbReference type="ChEBI" id="CHEBI:15378"/>
        <dbReference type="ChEBI" id="CHEBI:57692"/>
        <dbReference type="ChEBI" id="CHEBI:58307"/>
        <dbReference type="ChEBI" id="CHEBI:83723"/>
        <dbReference type="ChEBI" id="CHEBI:83726"/>
        <dbReference type="EC" id="1.3.8.7"/>
    </reaction>
</comment>
<evidence type="ECO:0000259" key="16">
    <source>
        <dbReference type="Pfam" id="PF09317"/>
    </source>
</evidence>
<protein>
    <recommendedName>
        <fullName evidence="6">Acyl-coenzyme A dehydrogenase</fullName>
        <ecNumber evidence="4">1.3.8.7</ecNumber>
        <ecNumber evidence="5">1.3.8.8</ecNumber>
    </recommendedName>
</protein>
<dbReference type="EMBL" id="JAUSUK010000001">
    <property type="protein sequence ID" value="MDQ0324418.1"/>
    <property type="molecule type" value="Genomic_DNA"/>
</dbReference>
<evidence type="ECO:0000259" key="15">
    <source>
        <dbReference type="Pfam" id="PF02771"/>
    </source>
</evidence>
<dbReference type="InterPro" id="IPR050741">
    <property type="entry name" value="Acyl-CoA_dehydrogenase"/>
</dbReference>
<accession>A0ABU0C1M4</accession>
<sequence length="762" mass="83358">MSFRARFITRPLFGWARSILPPMSDTEREAIEAGNVWWDAELFTGTPDWERLLATPPATLTEEEQAFLDGPVAELCEMLDDWHINWKLHDLPQEVWDFIREKRFFGMIIPKEYGGLGFSAFAHSEVIRKVSTASVTGAVSIMVPNSLGPGELLMQFGTKEQRDYWLPRLARGEEIPCFGLTSPDAGSDAAAMTDTGVVTRGMHEGEEVLGIRLNFSKRYITLSPIATVIGLAFKMKDPDHLLGSKEDLGITVALIPADTPGVTRGERHIPAMTFFQNGPVHGEDVFVPLSAIIGGEEQIGKGWKMLMSALAAGRGISLPSLSSAAASFAARTTGAYSRIRHQFNLPVGKFEGVQEHLAQLAGTAYQLDAARRMTCASLDQGYKSGVIAAIMKAHATYRMRESVNDAYDIHSGKAVIDGPKNYLGNLYRAVPVGITVEGANILTRNLMIYGQGAIRAHPFILKEMMALSETDRDKGIREFDEAFWGHVGHAIKNGFKAIGRGWTFGRFAPAPEEAGDLAVHYRQLSRYSSAFAVVSDLALLTLGGSLKRKERLSARLGDILSELYLLSATLKRFEVDGKPAADRPLVDYTFARGTKAIGTAFAELLDNLPSRPAAWLAKFMLFPFGARRSGPSDNLAQICAEILLEPSETRERLTSGLYLGEGQPNAAISHLERAFKLVVEVEPLRRKLREAKVKNPDEAAKKGLISEEEASRLKEAEAAADLVIAVDAFPGEAFTHGSALPDERDHAPSNAASNVHDLKRTA</sequence>
<evidence type="ECO:0000256" key="8">
    <source>
        <dbReference type="ARBA" id="ARBA00022827"/>
    </source>
</evidence>
<dbReference type="EC" id="1.3.8.7" evidence="4"/>
<evidence type="ECO:0000256" key="2">
    <source>
        <dbReference type="ARBA" id="ARBA00005005"/>
    </source>
</evidence>
<dbReference type="Pfam" id="PF00441">
    <property type="entry name" value="Acyl-CoA_dh_1"/>
    <property type="match status" value="1"/>
</dbReference>
<dbReference type="GO" id="GO:0016491">
    <property type="term" value="F:oxidoreductase activity"/>
    <property type="evidence" value="ECO:0007669"/>
    <property type="project" value="UniProtKB-KW"/>
</dbReference>
<dbReference type="NCBIfam" id="NF007000">
    <property type="entry name" value="PRK09463.1"/>
    <property type="match status" value="1"/>
</dbReference>
<feature type="domain" description="Acyl-CoA dehydrogenase/oxidase N-terminal" evidence="15">
    <location>
        <begin position="61"/>
        <end position="173"/>
    </location>
</feature>
<evidence type="ECO:0000313" key="17">
    <source>
        <dbReference type="EMBL" id="MDQ0324418.1"/>
    </source>
</evidence>
<dbReference type="NCBIfam" id="NF009586">
    <property type="entry name" value="PRK13026.1"/>
    <property type="match status" value="1"/>
</dbReference>
<dbReference type="InterPro" id="IPR013786">
    <property type="entry name" value="AcylCoA_DH/ox_N"/>
</dbReference>